<gene>
    <name evidence="1" type="ORF">S01H1_26364</name>
</gene>
<dbReference type="Pfam" id="PF03237">
    <property type="entry name" value="Terminase_6N"/>
    <property type="match status" value="1"/>
</dbReference>
<evidence type="ECO:0000313" key="1">
    <source>
        <dbReference type="EMBL" id="GAF96448.1"/>
    </source>
</evidence>
<reference evidence="1" key="1">
    <citation type="journal article" date="2014" name="Front. Microbiol.">
        <title>High frequency of phylogenetically diverse reductive dehalogenase-homologous genes in deep subseafloor sedimentary metagenomes.</title>
        <authorList>
            <person name="Kawai M."/>
            <person name="Futagami T."/>
            <person name="Toyoda A."/>
            <person name="Takaki Y."/>
            <person name="Nishi S."/>
            <person name="Hori S."/>
            <person name="Arai W."/>
            <person name="Tsubouchi T."/>
            <person name="Morono Y."/>
            <person name="Uchiyama I."/>
            <person name="Ito T."/>
            <person name="Fujiyama A."/>
            <person name="Inagaki F."/>
            <person name="Takami H."/>
        </authorList>
    </citation>
    <scope>NUCLEOTIDE SEQUENCE</scope>
    <source>
        <strain evidence="1">Expedition CK06-06</strain>
    </source>
</reference>
<protein>
    <submittedName>
        <fullName evidence="1">Uncharacterized protein</fullName>
    </submittedName>
</protein>
<comment type="caution">
    <text evidence="1">The sequence shown here is derived from an EMBL/GenBank/DDBJ whole genome shotgun (WGS) entry which is preliminary data.</text>
</comment>
<feature type="non-terminal residue" evidence="1">
    <location>
        <position position="282"/>
    </location>
</feature>
<dbReference type="Gene3D" id="3.40.50.300">
    <property type="entry name" value="P-loop containing nucleotide triphosphate hydrolases"/>
    <property type="match status" value="1"/>
</dbReference>
<dbReference type="EMBL" id="BARS01015977">
    <property type="protein sequence ID" value="GAF96448.1"/>
    <property type="molecule type" value="Genomic_DNA"/>
</dbReference>
<organism evidence="1">
    <name type="scientific">marine sediment metagenome</name>
    <dbReference type="NCBI Taxonomy" id="412755"/>
    <lineage>
        <taxon>unclassified sequences</taxon>
        <taxon>metagenomes</taxon>
        <taxon>ecological metagenomes</taxon>
    </lineage>
</organism>
<accession>X0TSC4</accession>
<sequence>WEGVRYECPVIILCCGVSNDSTKRIIQHELLGGIKGTDSWGTGMIPLKSLGEPTRKAGVPDAYESVMVKSKHGWSKIWLMAYEQGWKKFQGVRFHFGWPDEEPPEDIWSQMLRGTISQKDSRMAMTMTPEEGMTKVVMGFMNELQDGQALVTATWEDAKHSEDNESHRKGDTHLTEEKKKQILGALPEWQREMRSKGIPLMGSGLVWPISEEDIKTDPVELKSWWPRVCGIDFGSDHPFAGVWLAWDRDLDIVYLYDCFRQRRKTISENATEIRKRDQWIPV</sequence>
<dbReference type="InterPro" id="IPR027417">
    <property type="entry name" value="P-loop_NTPase"/>
</dbReference>
<dbReference type="Gene3D" id="3.30.420.280">
    <property type="match status" value="1"/>
</dbReference>
<feature type="non-terminal residue" evidence="1">
    <location>
        <position position="1"/>
    </location>
</feature>
<proteinExistence type="predicted"/>
<dbReference type="AlphaFoldDB" id="X0TSC4"/>
<name>X0TSC4_9ZZZZ</name>